<sequence length="124" mass="12754">MPRPVLTVLLLAVAALPLGSSLSCFSCSKPTALSLCTDVANCSAAEGWCQTTLLPVQSGFPFMEEKTVQRGCVASCASTDHDAIGELKPILCCNTDLCVDNGALVSQGSGLILTGFLFVLLSAG</sequence>
<evidence type="ECO:0000313" key="4">
    <source>
        <dbReference type="Ensembl" id="ENSMODP00000053095.1"/>
    </source>
</evidence>
<gene>
    <name evidence="4" type="primary">LOC100032852</name>
</gene>
<keyword evidence="5" id="KW-1185">Reference proteome</keyword>
<evidence type="ECO:0000256" key="1">
    <source>
        <dbReference type="ARBA" id="ARBA00022729"/>
    </source>
</evidence>
<dbReference type="PANTHER" id="PTHR16983:SF16">
    <property type="entry name" value="UPAR_LY6 DOMAIN-CONTAINING PROTEIN"/>
    <property type="match status" value="1"/>
</dbReference>
<keyword evidence="1 2" id="KW-0732">Signal</keyword>
<evidence type="ECO:0000313" key="5">
    <source>
        <dbReference type="Proteomes" id="UP000002280"/>
    </source>
</evidence>
<reference evidence="4 5" key="1">
    <citation type="journal article" date="2007" name="Nature">
        <title>Genome of the marsupial Monodelphis domestica reveals innovation in non-coding sequences.</title>
        <authorList>
            <person name="Mikkelsen T.S."/>
            <person name="Wakefield M.J."/>
            <person name="Aken B."/>
            <person name="Amemiya C.T."/>
            <person name="Chang J.L."/>
            <person name="Duke S."/>
            <person name="Garber M."/>
            <person name="Gentles A.J."/>
            <person name="Goodstadt L."/>
            <person name="Heger A."/>
            <person name="Jurka J."/>
            <person name="Kamal M."/>
            <person name="Mauceli E."/>
            <person name="Searle S.M."/>
            <person name="Sharpe T."/>
            <person name="Baker M.L."/>
            <person name="Batzer M.A."/>
            <person name="Benos P.V."/>
            <person name="Belov K."/>
            <person name="Clamp M."/>
            <person name="Cook A."/>
            <person name="Cuff J."/>
            <person name="Das R."/>
            <person name="Davidow L."/>
            <person name="Deakin J.E."/>
            <person name="Fazzari M.J."/>
            <person name="Glass J.L."/>
            <person name="Grabherr M."/>
            <person name="Greally J.M."/>
            <person name="Gu W."/>
            <person name="Hore T.A."/>
            <person name="Huttley G.A."/>
            <person name="Kleber M."/>
            <person name="Jirtle R.L."/>
            <person name="Koina E."/>
            <person name="Lee J.T."/>
            <person name="Mahony S."/>
            <person name="Marra M.A."/>
            <person name="Miller R.D."/>
            <person name="Nicholls R.D."/>
            <person name="Oda M."/>
            <person name="Papenfuss A.T."/>
            <person name="Parra Z.E."/>
            <person name="Pollock D.D."/>
            <person name="Ray D.A."/>
            <person name="Schein J.E."/>
            <person name="Speed T.P."/>
            <person name="Thompson K."/>
            <person name="VandeBerg J.L."/>
            <person name="Wade C.M."/>
            <person name="Walker J.A."/>
            <person name="Waters P.D."/>
            <person name="Webber C."/>
            <person name="Weidman J.R."/>
            <person name="Xie X."/>
            <person name="Zody M.C."/>
            <person name="Baldwin J."/>
            <person name="Abdouelleil A."/>
            <person name="Abdulkadir J."/>
            <person name="Abebe A."/>
            <person name="Abera B."/>
            <person name="Abreu J."/>
            <person name="Acer S.C."/>
            <person name="Aftuck L."/>
            <person name="Alexander A."/>
            <person name="An P."/>
            <person name="Anderson E."/>
            <person name="Anderson S."/>
            <person name="Arachi H."/>
            <person name="Azer M."/>
            <person name="Bachantsang P."/>
            <person name="Barry A."/>
            <person name="Bayul T."/>
            <person name="Berlin A."/>
            <person name="Bessette D."/>
            <person name="Bloom T."/>
            <person name="Bloom T."/>
            <person name="Boguslavskiy L."/>
            <person name="Bonnet C."/>
            <person name="Boukhgalter B."/>
            <person name="Bourzgui I."/>
            <person name="Brown A."/>
            <person name="Cahill P."/>
            <person name="Channer S."/>
            <person name="Cheshatsang Y."/>
            <person name="Chuda L."/>
            <person name="Citroen M."/>
            <person name="Collymore A."/>
            <person name="Cooke P."/>
            <person name="Costello M."/>
            <person name="D'Aco K."/>
            <person name="Daza R."/>
            <person name="De Haan G."/>
            <person name="DeGray S."/>
            <person name="DeMaso C."/>
            <person name="Dhargay N."/>
            <person name="Dooley K."/>
            <person name="Dooley E."/>
            <person name="Doricent M."/>
            <person name="Dorje P."/>
            <person name="Dorjee K."/>
            <person name="Dupes A."/>
            <person name="Elong R."/>
            <person name="Falk J."/>
            <person name="Farina A."/>
            <person name="Faro S."/>
            <person name="Ferguson D."/>
            <person name="Fisher S."/>
            <person name="Foley C.D."/>
            <person name="Franke A."/>
            <person name="Friedrich D."/>
            <person name="Gadbois L."/>
            <person name="Gearin G."/>
            <person name="Gearin C.R."/>
            <person name="Giannoukos G."/>
            <person name="Goode T."/>
            <person name="Graham J."/>
            <person name="Grandbois E."/>
            <person name="Grewal S."/>
            <person name="Gyaltsen K."/>
            <person name="Hafez N."/>
            <person name="Hagos B."/>
            <person name="Hall J."/>
            <person name="Henson C."/>
            <person name="Hollinger A."/>
            <person name="Honan T."/>
            <person name="Huard M.D."/>
            <person name="Hughes L."/>
            <person name="Hurhula B."/>
            <person name="Husby M.E."/>
            <person name="Kamat A."/>
            <person name="Kanga B."/>
            <person name="Kashin S."/>
            <person name="Khazanovich D."/>
            <person name="Kisner P."/>
            <person name="Lance K."/>
            <person name="Lara M."/>
            <person name="Lee W."/>
            <person name="Lennon N."/>
            <person name="Letendre F."/>
            <person name="LeVine R."/>
            <person name="Lipovsky A."/>
            <person name="Liu X."/>
            <person name="Liu J."/>
            <person name="Liu S."/>
            <person name="Lokyitsang T."/>
            <person name="Lokyitsang Y."/>
            <person name="Lubonja R."/>
            <person name="Lui A."/>
            <person name="MacDonald P."/>
            <person name="Magnisalis V."/>
            <person name="Maru K."/>
            <person name="Matthews C."/>
            <person name="McCusker W."/>
            <person name="McDonough S."/>
            <person name="Mehta T."/>
            <person name="Meldrim J."/>
            <person name="Meneus L."/>
            <person name="Mihai O."/>
            <person name="Mihalev A."/>
            <person name="Mihova T."/>
            <person name="Mittelman R."/>
            <person name="Mlenga V."/>
            <person name="Montmayeur A."/>
            <person name="Mulrain L."/>
            <person name="Navidi A."/>
            <person name="Naylor J."/>
            <person name="Negash T."/>
            <person name="Nguyen T."/>
            <person name="Nguyen N."/>
            <person name="Nicol R."/>
            <person name="Norbu C."/>
            <person name="Norbu N."/>
            <person name="Novod N."/>
            <person name="O'Neill B."/>
            <person name="Osman S."/>
            <person name="Markiewicz E."/>
            <person name="Oyono O.L."/>
            <person name="Patti C."/>
            <person name="Phunkhang P."/>
            <person name="Pierre F."/>
            <person name="Priest M."/>
            <person name="Raghuraman S."/>
            <person name="Rege F."/>
            <person name="Reyes R."/>
            <person name="Rise C."/>
            <person name="Rogov P."/>
            <person name="Ross K."/>
            <person name="Ryan E."/>
            <person name="Settipalli S."/>
            <person name="Shea T."/>
            <person name="Sherpa N."/>
            <person name="Shi L."/>
            <person name="Shih D."/>
            <person name="Sparrow T."/>
            <person name="Spaulding J."/>
            <person name="Stalker J."/>
            <person name="Stange-Thomann N."/>
            <person name="Stavropoulos S."/>
            <person name="Stone C."/>
            <person name="Strader C."/>
            <person name="Tesfaye S."/>
            <person name="Thomson T."/>
            <person name="Thoulutsang Y."/>
            <person name="Thoulutsang D."/>
            <person name="Topham K."/>
            <person name="Topping I."/>
            <person name="Tsamla T."/>
            <person name="Vassiliev H."/>
            <person name="Vo A."/>
            <person name="Wangchuk T."/>
            <person name="Wangdi T."/>
            <person name="Weiand M."/>
            <person name="Wilkinson J."/>
            <person name="Wilson A."/>
            <person name="Yadav S."/>
            <person name="Young G."/>
            <person name="Yu Q."/>
            <person name="Zembek L."/>
            <person name="Zhong D."/>
            <person name="Zimmer A."/>
            <person name="Zwirko Z."/>
            <person name="Jaffe D.B."/>
            <person name="Alvarez P."/>
            <person name="Brockman W."/>
            <person name="Butler J."/>
            <person name="Chin C."/>
            <person name="Gnerre S."/>
            <person name="MacCallum I."/>
            <person name="Graves J.A."/>
            <person name="Ponting C.P."/>
            <person name="Breen M."/>
            <person name="Samollow P.B."/>
            <person name="Lander E.S."/>
            <person name="Lindblad-Toh K."/>
        </authorList>
    </citation>
    <scope>NUCLEOTIDE SEQUENCE [LARGE SCALE GENOMIC DNA]</scope>
</reference>
<dbReference type="FunFam" id="2.10.60.10:FF:000003">
    <property type="entry name" value="lymphocyte antigen 6E isoform X1"/>
    <property type="match status" value="1"/>
</dbReference>
<proteinExistence type="predicted"/>
<feature type="signal peptide" evidence="2">
    <location>
        <begin position="1"/>
        <end position="21"/>
    </location>
</feature>
<dbReference type="GeneTree" id="ENSGT01030000235263"/>
<dbReference type="InParanoid" id="A0A5F8GZR6"/>
<organism evidence="4 5">
    <name type="scientific">Monodelphis domestica</name>
    <name type="common">Gray short-tailed opossum</name>
    <dbReference type="NCBI Taxonomy" id="13616"/>
    <lineage>
        <taxon>Eukaryota</taxon>
        <taxon>Metazoa</taxon>
        <taxon>Chordata</taxon>
        <taxon>Craniata</taxon>
        <taxon>Vertebrata</taxon>
        <taxon>Euteleostomi</taxon>
        <taxon>Mammalia</taxon>
        <taxon>Metatheria</taxon>
        <taxon>Didelphimorphia</taxon>
        <taxon>Didelphidae</taxon>
        <taxon>Monodelphis</taxon>
    </lineage>
</organism>
<dbReference type="Ensembl" id="ENSMODT00000077922.1">
    <property type="protein sequence ID" value="ENSMODP00000053095.1"/>
    <property type="gene ID" value="ENSMODG00000039273.1"/>
</dbReference>
<dbReference type="RefSeq" id="XP_016287416.1">
    <property type="nucleotide sequence ID" value="XM_016431930.2"/>
</dbReference>
<dbReference type="PANTHER" id="PTHR16983">
    <property type="entry name" value="UPAR/LY6 DOMAIN-CONTAINING PROTEIN"/>
    <property type="match status" value="1"/>
</dbReference>
<dbReference type="GeneID" id="100032852"/>
<dbReference type="InterPro" id="IPR051110">
    <property type="entry name" value="Ly-6/neurotoxin-like_GPI-ap"/>
</dbReference>
<dbReference type="SUPFAM" id="SSF57302">
    <property type="entry name" value="Snake toxin-like"/>
    <property type="match status" value="1"/>
</dbReference>
<feature type="domain" description="Snake toxin/toxin-like" evidence="3">
    <location>
        <begin position="22"/>
        <end position="98"/>
    </location>
</feature>
<dbReference type="Bgee" id="ENSMODG00000039273">
    <property type="expression patterns" value="Expressed in adult mammalian kidney and 5 other cell types or tissues"/>
</dbReference>
<dbReference type="Pfam" id="PF00087">
    <property type="entry name" value="Toxin_TOLIP"/>
    <property type="match status" value="1"/>
</dbReference>
<evidence type="ECO:0000259" key="3">
    <source>
        <dbReference type="Pfam" id="PF00087"/>
    </source>
</evidence>
<reference evidence="4" key="2">
    <citation type="submission" date="2025-08" db="UniProtKB">
        <authorList>
            <consortium name="Ensembl"/>
        </authorList>
    </citation>
    <scope>IDENTIFICATION</scope>
</reference>
<dbReference type="CDD" id="cd23560">
    <property type="entry name" value="TFP_LU_ECD_SLURP1_like"/>
    <property type="match status" value="1"/>
</dbReference>
<dbReference type="Gene3D" id="2.10.60.10">
    <property type="entry name" value="CD59"/>
    <property type="match status" value="1"/>
</dbReference>
<evidence type="ECO:0000256" key="2">
    <source>
        <dbReference type="SAM" id="SignalP"/>
    </source>
</evidence>
<protein>
    <submittedName>
        <fullName evidence="4">Secreted LY6/PLAUR domain containing 1</fullName>
    </submittedName>
</protein>
<dbReference type="STRING" id="13616.ENSMODP00000053095"/>
<dbReference type="Proteomes" id="UP000002280">
    <property type="component" value="Chromosome 3"/>
</dbReference>
<reference evidence="4" key="3">
    <citation type="submission" date="2025-09" db="UniProtKB">
        <authorList>
            <consortium name="Ensembl"/>
        </authorList>
    </citation>
    <scope>IDENTIFICATION</scope>
</reference>
<dbReference type="OrthoDB" id="9900838at2759"/>
<dbReference type="InterPro" id="IPR045860">
    <property type="entry name" value="Snake_toxin-like_sf"/>
</dbReference>
<name>A0A5F8GZR6_MONDO</name>
<dbReference type="AlphaFoldDB" id="A0A5F8GZR6"/>
<feature type="chain" id="PRO_5023827867" evidence="2">
    <location>
        <begin position="22"/>
        <end position="124"/>
    </location>
</feature>
<dbReference type="PROSITE" id="PS51257">
    <property type="entry name" value="PROKAR_LIPOPROTEIN"/>
    <property type="match status" value="1"/>
</dbReference>
<dbReference type="OMA" id="PILCCNT"/>
<accession>A0A5F8GZR6</accession>
<dbReference type="InterPro" id="IPR035076">
    <property type="entry name" value="Toxin/TOLIP"/>
</dbReference>